<evidence type="ECO:0000313" key="2">
    <source>
        <dbReference type="Proteomes" id="UP000319817"/>
    </source>
</evidence>
<sequence length="534" mass="58776">MFTIAIQFLTQRVVAANASKHSSVEWPIHPARLFMSLAAAHYENDPTPPERKTLEWLEALPPPSIVAPVASIRETQTVFVPINDKLTGLSQRSKQPRQFPSAFVGDHPARFTWEVEIPKEHLDSLRSLAGKLVRIGHSSSLVHCWIEAEPAETDDASMERWNHVHRANGSSESVRVPSAGLLKSLDRSFNGEAIDQFAELTLTARDAETTKEKNAAKKELKERFPGGLPDSRRPFVGTTAVYQRESVSDETDQTLTTLFDPVLIAMTRIDGPALGLESTLEVCGMLRNAVLSKVGSSAPSWITGHDADGSSTEKVHLALVPLPFIGGSVDLRGCKEREYADGHLLGVGIVLPRDLTDRDKATGLGEFLVDEFGNSIDQQLTLGRNGVWSIRREDRMRPPKALTPETWSRSSHVWATATPIVLDRHPKTDRQKDPGGWRQEVGDIIGRSCRHIGLPQPKSIRVEKHGFLPGVPSASPSRTGFPLMKHSDGKTRRMQTHALIEFASPVQGPVILGSGRFRGYGFCKPVNVKGQVKS</sequence>
<proteinExistence type="predicted"/>
<keyword evidence="2" id="KW-1185">Reference proteome</keyword>
<dbReference type="InterPro" id="IPR019089">
    <property type="entry name" value="Cas_GSU0054"/>
</dbReference>
<dbReference type="Proteomes" id="UP000319817">
    <property type="component" value="Chromosome"/>
</dbReference>
<organism evidence="1 2">
    <name type="scientific">Stieleria marina</name>
    <dbReference type="NCBI Taxonomy" id="1930275"/>
    <lineage>
        <taxon>Bacteria</taxon>
        <taxon>Pseudomonadati</taxon>
        <taxon>Planctomycetota</taxon>
        <taxon>Planctomycetia</taxon>
        <taxon>Pirellulales</taxon>
        <taxon>Pirellulaceae</taxon>
        <taxon>Stieleria</taxon>
    </lineage>
</organism>
<dbReference type="AlphaFoldDB" id="A0A517P2K5"/>
<gene>
    <name evidence="1" type="ORF">K239x_56290</name>
</gene>
<dbReference type="RefSeq" id="WP_419189427.1">
    <property type="nucleotide sequence ID" value="NZ_CP036526.1"/>
</dbReference>
<dbReference type="NCBIfam" id="TIGR02165">
    <property type="entry name" value="cas5_6_GSU0054"/>
    <property type="match status" value="1"/>
</dbReference>
<dbReference type="EMBL" id="CP036526">
    <property type="protein sequence ID" value="QDT13609.1"/>
    <property type="molecule type" value="Genomic_DNA"/>
</dbReference>
<evidence type="ECO:0000313" key="1">
    <source>
        <dbReference type="EMBL" id="QDT13609.1"/>
    </source>
</evidence>
<reference evidence="1 2" key="1">
    <citation type="submission" date="2019-02" db="EMBL/GenBank/DDBJ databases">
        <title>Deep-cultivation of Planctomycetes and their phenomic and genomic characterization uncovers novel biology.</title>
        <authorList>
            <person name="Wiegand S."/>
            <person name="Jogler M."/>
            <person name="Boedeker C."/>
            <person name="Pinto D."/>
            <person name="Vollmers J."/>
            <person name="Rivas-Marin E."/>
            <person name="Kohn T."/>
            <person name="Peeters S.H."/>
            <person name="Heuer A."/>
            <person name="Rast P."/>
            <person name="Oberbeckmann S."/>
            <person name="Bunk B."/>
            <person name="Jeske O."/>
            <person name="Meyerdierks A."/>
            <person name="Storesund J.E."/>
            <person name="Kallscheuer N."/>
            <person name="Luecker S."/>
            <person name="Lage O.M."/>
            <person name="Pohl T."/>
            <person name="Merkel B.J."/>
            <person name="Hornburger P."/>
            <person name="Mueller R.-W."/>
            <person name="Bruemmer F."/>
            <person name="Labrenz M."/>
            <person name="Spormann A.M."/>
            <person name="Op den Camp H."/>
            <person name="Overmann J."/>
            <person name="Amann R."/>
            <person name="Jetten M.S.M."/>
            <person name="Mascher T."/>
            <person name="Medema M.H."/>
            <person name="Devos D.P."/>
            <person name="Kaster A.-K."/>
            <person name="Ovreas L."/>
            <person name="Rohde M."/>
            <person name="Galperin M.Y."/>
            <person name="Jogler C."/>
        </authorList>
    </citation>
    <scope>NUCLEOTIDE SEQUENCE [LARGE SCALE GENOMIC DNA]</scope>
    <source>
        <strain evidence="1 2">K23_9</strain>
    </source>
</reference>
<dbReference type="Pfam" id="PF09609">
    <property type="entry name" value="Cas_GSU0054"/>
    <property type="match status" value="1"/>
</dbReference>
<protein>
    <submittedName>
        <fullName evidence="1">CRISPR-associated protein</fullName>
    </submittedName>
</protein>
<name>A0A517P2K5_9BACT</name>
<accession>A0A517P2K5</accession>